<evidence type="ECO:0000313" key="3">
    <source>
        <dbReference type="Proteomes" id="UP000818029"/>
    </source>
</evidence>
<gene>
    <name evidence="4" type="primary">LOC107889915</name>
</gene>
<dbReference type="InterPro" id="IPR005162">
    <property type="entry name" value="Retrotrans_gag_dom"/>
</dbReference>
<reference evidence="3" key="1">
    <citation type="journal article" date="2020" name="Nat. Genet.">
        <title>Genomic diversifications of five Gossypium allopolyploid species and their impact on cotton improvement.</title>
        <authorList>
            <person name="Chen Z.J."/>
            <person name="Sreedasyam A."/>
            <person name="Ando A."/>
            <person name="Song Q."/>
            <person name="De Santiago L.M."/>
            <person name="Hulse-Kemp A.M."/>
            <person name="Ding M."/>
            <person name="Ye W."/>
            <person name="Kirkbride R.C."/>
            <person name="Jenkins J."/>
            <person name="Plott C."/>
            <person name="Lovell J."/>
            <person name="Lin Y.M."/>
            <person name="Vaughn R."/>
            <person name="Liu B."/>
            <person name="Simpson S."/>
            <person name="Scheffler B.E."/>
            <person name="Wen L."/>
            <person name="Saski C.A."/>
            <person name="Grover C.E."/>
            <person name="Hu G."/>
            <person name="Conover J.L."/>
            <person name="Carlson J.W."/>
            <person name="Shu S."/>
            <person name="Boston L.B."/>
            <person name="Williams M."/>
            <person name="Peterson D.G."/>
            <person name="McGee K."/>
            <person name="Jones D.C."/>
            <person name="Wendel J.F."/>
            <person name="Stelly D.M."/>
            <person name="Grimwood J."/>
            <person name="Schmutz J."/>
        </authorList>
    </citation>
    <scope>NUCLEOTIDE SEQUENCE [LARGE SCALE GENOMIC DNA]</scope>
    <source>
        <strain evidence="3">cv. TM-1</strain>
    </source>
</reference>
<proteinExistence type="predicted"/>
<protein>
    <recommendedName>
        <fullName evidence="2">Retrotransposon gag domain-containing protein</fullName>
    </recommendedName>
</protein>
<dbReference type="RefSeq" id="XP_016669941.1">
    <property type="nucleotide sequence ID" value="XM_016814452.1"/>
</dbReference>
<evidence type="ECO:0000259" key="2">
    <source>
        <dbReference type="Pfam" id="PF03732"/>
    </source>
</evidence>
<evidence type="ECO:0000256" key="1">
    <source>
        <dbReference type="SAM" id="MobiDB-lite"/>
    </source>
</evidence>
<accession>A0A1U8HVA1</accession>
<dbReference type="PaxDb" id="3635-A0A1U8HVA1"/>
<dbReference type="KEGG" id="ghi:107889915"/>
<dbReference type="PANTHER" id="PTHR32108">
    <property type="entry name" value="DNA-DIRECTED RNA POLYMERASE SUBUNIT ALPHA"/>
    <property type="match status" value="1"/>
</dbReference>
<organism evidence="3 4">
    <name type="scientific">Gossypium hirsutum</name>
    <name type="common">Upland cotton</name>
    <name type="synonym">Gossypium mexicanum</name>
    <dbReference type="NCBI Taxonomy" id="3635"/>
    <lineage>
        <taxon>Eukaryota</taxon>
        <taxon>Viridiplantae</taxon>
        <taxon>Streptophyta</taxon>
        <taxon>Embryophyta</taxon>
        <taxon>Tracheophyta</taxon>
        <taxon>Spermatophyta</taxon>
        <taxon>Magnoliopsida</taxon>
        <taxon>eudicotyledons</taxon>
        <taxon>Gunneridae</taxon>
        <taxon>Pentapetalae</taxon>
        <taxon>rosids</taxon>
        <taxon>malvids</taxon>
        <taxon>Malvales</taxon>
        <taxon>Malvaceae</taxon>
        <taxon>Malvoideae</taxon>
        <taxon>Gossypium</taxon>
    </lineage>
</organism>
<name>A0A1U8HVA1_GOSHI</name>
<dbReference type="GeneID" id="107889915"/>
<dbReference type="Pfam" id="PF03732">
    <property type="entry name" value="Retrotrans_gag"/>
    <property type="match status" value="1"/>
</dbReference>
<dbReference type="PANTHER" id="PTHR32108:SF5">
    <property type="entry name" value="DYNACTIN SUBUNIT 1-LIKE"/>
    <property type="match status" value="1"/>
</dbReference>
<feature type="region of interest" description="Disordered" evidence="1">
    <location>
        <begin position="359"/>
        <end position="378"/>
    </location>
</feature>
<reference evidence="4" key="2">
    <citation type="submission" date="2025-08" db="UniProtKB">
        <authorList>
            <consortium name="RefSeq"/>
        </authorList>
    </citation>
    <scope>IDENTIFICATION</scope>
</reference>
<dbReference type="AlphaFoldDB" id="A0A1U8HVA1"/>
<sequence>MVNFELNLLKQAINIAKNSSTTLKIRPEIEIISWAKLWLKCERFFPDKHQPQPDVYPRGEPVTIRPQPYQASALAPVNFPAGSSSNPGDNPTNPVFPDLDDVVVMEKAIVDLPKKLEDRCKWLEEKFKAIETADYHCGVDAKDLSLVPDLILPPKFKNPEFKKYNGTSCSEAHITMFCRRMTGYVNNYQLLIHYFQDSMVGFATKWYNQLSRAQINSWKDLAQAFMKQYGHVTEIAPDRITLQNMEKKLNKSFRQYAQRWREIAIQVQPTFLEKEMTMLFINTLKAAFINHILGSATKSFSDIVMSGEIIENTIRCGKIDAGENSKRSAPRKKESEVNNVSTYNKGYSKPITVSQPRMVITSHQSPPRQESNPKPNTEKLQFTPILMSYRELYQSLFDAHVVSPFYLKPMQPPFPKWYDTNVQCEYHAGITGHLIENCTAFKKLNESFIKIGIVMFDNPSGPNVAGNPLPNHFDKRVNMIIDSEGKRIKADVAEVKTPLRWV</sequence>
<evidence type="ECO:0000313" key="4">
    <source>
        <dbReference type="RefSeq" id="XP_016669941.1"/>
    </source>
</evidence>
<keyword evidence="3" id="KW-1185">Reference proteome</keyword>
<feature type="domain" description="Retrotransposon gag" evidence="2">
    <location>
        <begin position="198"/>
        <end position="284"/>
    </location>
</feature>
<dbReference type="Proteomes" id="UP000818029">
    <property type="component" value="Chromosome A09"/>
</dbReference>